<keyword evidence="3" id="KW-1185">Reference proteome</keyword>
<dbReference type="Gene3D" id="3.10.180.10">
    <property type="entry name" value="2,3-Dihydroxybiphenyl 1,2-Dioxygenase, domain 1"/>
    <property type="match status" value="1"/>
</dbReference>
<dbReference type="EMBL" id="BAABCN010000007">
    <property type="protein sequence ID" value="GAA3882053.1"/>
    <property type="molecule type" value="Genomic_DNA"/>
</dbReference>
<evidence type="ECO:0000259" key="1">
    <source>
        <dbReference type="PROSITE" id="PS51819"/>
    </source>
</evidence>
<name>A0ABP7KME6_9MICO</name>
<gene>
    <name evidence="2" type="ORF">GCM10022381_25390</name>
</gene>
<sequence>MPVTSVLVSFNVPSPLETGRFFTEHLDFEPVMWEESGAVVAEPTTGFNLVFIGAGESPVSPQPHPQDLVAGSIVYLTLETTKNVDAEHDRLMTRAVPVTTPLQDFDGTRMFQVTAPGGIVVEFSAFE</sequence>
<evidence type="ECO:0000313" key="3">
    <source>
        <dbReference type="Proteomes" id="UP001501803"/>
    </source>
</evidence>
<dbReference type="InterPro" id="IPR029068">
    <property type="entry name" value="Glyas_Bleomycin-R_OHBP_Dase"/>
</dbReference>
<dbReference type="Pfam" id="PF00903">
    <property type="entry name" value="Glyoxalase"/>
    <property type="match status" value="1"/>
</dbReference>
<accession>A0ABP7KME6</accession>
<organism evidence="2 3">
    <name type="scientific">Leifsonia kafniensis</name>
    <dbReference type="NCBI Taxonomy" id="475957"/>
    <lineage>
        <taxon>Bacteria</taxon>
        <taxon>Bacillati</taxon>
        <taxon>Actinomycetota</taxon>
        <taxon>Actinomycetes</taxon>
        <taxon>Micrococcales</taxon>
        <taxon>Microbacteriaceae</taxon>
        <taxon>Leifsonia</taxon>
    </lineage>
</organism>
<comment type="caution">
    <text evidence="2">The sequence shown here is derived from an EMBL/GenBank/DDBJ whole genome shotgun (WGS) entry which is preliminary data.</text>
</comment>
<dbReference type="InterPro" id="IPR004360">
    <property type="entry name" value="Glyas_Fos-R_dOase_dom"/>
</dbReference>
<dbReference type="SUPFAM" id="SSF54593">
    <property type="entry name" value="Glyoxalase/Bleomycin resistance protein/Dihydroxybiphenyl dioxygenase"/>
    <property type="match status" value="1"/>
</dbReference>
<dbReference type="RefSeq" id="WP_345067152.1">
    <property type="nucleotide sequence ID" value="NZ_BAABCN010000007.1"/>
</dbReference>
<dbReference type="Proteomes" id="UP001501803">
    <property type="component" value="Unassembled WGS sequence"/>
</dbReference>
<dbReference type="PROSITE" id="PS51819">
    <property type="entry name" value="VOC"/>
    <property type="match status" value="1"/>
</dbReference>
<dbReference type="InterPro" id="IPR037523">
    <property type="entry name" value="VOC_core"/>
</dbReference>
<evidence type="ECO:0000313" key="2">
    <source>
        <dbReference type="EMBL" id="GAA3882053.1"/>
    </source>
</evidence>
<reference evidence="3" key="1">
    <citation type="journal article" date="2019" name="Int. J. Syst. Evol. Microbiol.">
        <title>The Global Catalogue of Microorganisms (GCM) 10K type strain sequencing project: providing services to taxonomists for standard genome sequencing and annotation.</title>
        <authorList>
            <consortium name="The Broad Institute Genomics Platform"/>
            <consortium name="The Broad Institute Genome Sequencing Center for Infectious Disease"/>
            <person name="Wu L."/>
            <person name="Ma J."/>
        </authorList>
    </citation>
    <scope>NUCLEOTIDE SEQUENCE [LARGE SCALE GENOMIC DNA]</scope>
    <source>
        <strain evidence="3">JCM 17021</strain>
    </source>
</reference>
<proteinExistence type="predicted"/>
<protein>
    <recommendedName>
        <fullName evidence="1">VOC domain-containing protein</fullName>
    </recommendedName>
</protein>
<feature type="domain" description="VOC" evidence="1">
    <location>
        <begin position="2"/>
        <end position="126"/>
    </location>
</feature>